<dbReference type="AlphaFoldDB" id="A0ABD5PG57"/>
<dbReference type="EMBL" id="JBHSDS010000008">
    <property type="protein sequence ID" value="MFC4359436.1"/>
    <property type="molecule type" value="Genomic_DNA"/>
</dbReference>
<evidence type="ECO:0000313" key="5">
    <source>
        <dbReference type="Proteomes" id="UP001595921"/>
    </source>
</evidence>
<dbReference type="InterPro" id="IPR014710">
    <property type="entry name" value="RmlC-like_jellyroll"/>
</dbReference>
<dbReference type="InterPro" id="IPR051610">
    <property type="entry name" value="GPI/OXD"/>
</dbReference>
<dbReference type="RefSeq" id="WP_267621762.1">
    <property type="nucleotide sequence ID" value="NZ_JAODIW010000006.1"/>
</dbReference>
<feature type="compositionally biased region" description="Low complexity" evidence="2">
    <location>
        <begin position="103"/>
        <end position="115"/>
    </location>
</feature>
<name>A0ABD5PG57_9EURY</name>
<accession>A0ABD5PG57</accession>
<feature type="domain" description="Cupin type-2" evidence="3">
    <location>
        <begin position="41"/>
        <end position="100"/>
    </location>
</feature>
<dbReference type="SUPFAM" id="SSF51182">
    <property type="entry name" value="RmlC-like cupins"/>
    <property type="match status" value="1"/>
</dbReference>
<sequence length="141" mass="15105">MGYRLVDTDRVETTDDRPCDLRRLSDAAGLSNVALNRFGAKPGQQIPLAYHYHDEQEEAFYVLSGRLTVETPDEEYELGANDLFAVEPGSPQRAYCPEDADGPVDLLALGAPPAADDAHPYEPDGEGEEGNAATGGDPAQG</sequence>
<proteinExistence type="predicted"/>
<gene>
    <name evidence="4" type="ORF">ACFO0N_15950</name>
</gene>
<dbReference type="Pfam" id="PF07883">
    <property type="entry name" value="Cupin_2"/>
    <property type="match status" value="1"/>
</dbReference>
<evidence type="ECO:0000256" key="1">
    <source>
        <dbReference type="ARBA" id="ARBA00022723"/>
    </source>
</evidence>
<reference evidence="4 5" key="1">
    <citation type="journal article" date="2019" name="Int. J. Syst. Evol. Microbiol.">
        <title>The Global Catalogue of Microorganisms (GCM) 10K type strain sequencing project: providing services to taxonomists for standard genome sequencing and annotation.</title>
        <authorList>
            <consortium name="The Broad Institute Genomics Platform"/>
            <consortium name="The Broad Institute Genome Sequencing Center for Infectious Disease"/>
            <person name="Wu L."/>
            <person name="Ma J."/>
        </authorList>
    </citation>
    <scope>NUCLEOTIDE SEQUENCE [LARGE SCALE GENOMIC DNA]</scope>
    <source>
        <strain evidence="4 5">CGMCC 1.12553</strain>
    </source>
</reference>
<evidence type="ECO:0000259" key="3">
    <source>
        <dbReference type="Pfam" id="PF07883"/>
    </source>
</evidence>
<feature type="region of interest" description="Disordered" evidence="2">
    <location>
        <begin position="99"/>
        <end position="141"/>
    </location>
</feature>
<dbReference type="Gene3D" id="2.60.120.10">
    <property type="entry name" value="Jelly Rolls"/>
    <property type="match status" value="1"/>
</dbReference>
<dbReference type="InterPro" id="IPR013096">
    <property type="entry name" value="Cupin_2"/>
</dbReference>
<dbReference type="Proteomes" id="UP001595921">
    <property type="component" value="Unassembled WGS sequence"/>
</dbReference>
<protein>
    <submittedName>
        <fullName evidence="4">Cupin domain-containing protein</fullName>
    </submittedName>
</protein>
<dbReference type="PANTHER" id="PTHR35848:SF9">
    <property type="entry name" value="SLL1358 PROTEIN"/>
    <property type="match status" value="1"/>
</dbReference>
<dbReference type="CDD" id="cd02208">
    <property type="entry name" value="cupin_RmlC-like"/>
    <property type="match status" value="1"/>
</dbReference>
<dbReference type="PANTHER" id="PTHR35848">
    <property type="entry name" value="OXALATE-BINDING PROTEIN"/>
    <property type="match status" value="1"/>
</dbReference>
<keyword evidence="5" id="KW-1185">Reference proteome</keyword>
<dbReference type="GO" id="GO:0046872">
    <property type="term" value="F:metal ion binding"/>
    <property type="evidence" value="ECO:0007669"/>
    <property type="project" value="UniProtKB-KW"/>
</dbReference>
<dbReference type="InterPro" id="IPR011051">
    <property type="entry name" value="RmlC_Cupin_sf"/>
</dbReference>
<evidence type="ECO:0000256" key="2">
    <source>
        <dbReference type="SAM" id="MobiDB-lite"/>
    </source>
</evidence>
<comment type="caution">
    <text evidence="4">The sequence shown here is derived from an EMBL/GenBank/DDBJ whole genome shotgun (WGS) entry which is preliminary data.</text>
</comment>
<keyword evidence="1" id="KW-0479">Metal-binding</keyword>
<organism evidence="4 5">
    <name type="scientific">Halobium salinum</name>
    <dbReference type="NCBI Taxonomy" id="1364940"/>
    <lineage>
        <taxon>Archaea</taxon>
        <taxon>Methanobacteriati</taxon>
        <taxon>Methanobacteriota</taxon>
        <taxon>Stenosarchaea group</taxon>
        <taxon>Halobacteria</taxon>
        <taxon>Halobacteriales</taxon>
        <taxon>Haloferacaceae</taxon>
        <taxon>Halobium</taxon>
    </lineage>
</organism>
<evidence type="ECO:0000313" key="4">
    <source>
        <dbReference type="EMBL" id="MFC4359436.1"/>
    </source>
</evidence>